<evidence type="ECO:0000313" key="5">
    <source>
        <dbReference type="Proteomes" id="UP000001640"/>
    </source>
</evidence>
<evidence type="ECO:0000256" key="1">
    <source>
        <dbReference type="ARBA" id="ARBA00025788"/>
    </source>
</evidence>
<accession>G0V6G6</accession>
<dbReference type="Pfam" id="PF06201">
    <property type="entry name" value="PITH"/>
    <property type="match status" value="1"/>
</dbReference>
<dbReference type="eggNOG" id="KOG1730">
    <property type="taxonomic scope" value="Eukaryota"/>
</dbReference>
<dbReference type="InterPro" id="IPR008979">
    <property type="entry name" value="Galactose-bd-like_sf"/>
</dbReference>
<dbReference type="PANTHER" id="PTHR12175:SF1">
    <property type="entry name" value="PITH DOMAIN-CONTAINING PROTEIN 1"/>
    <property type="match status" value="1"/>
</dbReference>
<sequence>MSHNCENEHFEHNHNHEHGHEHTPPMETSSVQSLFQYIDTAKIRCLNAESVNIPSGIAMYKVFLKPQSEKDDCERYLQSDTDCQMILHIPFVGTCKIHSILLRTNGDDDSEGELSSPKNIKLIKNYRGNLDFETIENFKDHHTVESPQTDMPVSDIVEHHLPKNNSWYCDSLYLIFFEDNWSSDEDELCRLYYLEIRGEFLGISKSREQVPLMTVYESAPNPVDHIKLESEQTHINMGL</sequence>
<dbReference type="HOGENOM" id="CLU_072377_2_0_1"/>
<dbReference type="GO" id="GO:0005737">
    <property type="term" value="C:cytoplasm"/>
    <property type="evidence" value="ECO:0007669"/>
    <property type="project" value="UniProtKB-ARBA"/>
</dbReference>
<dbReference type="OrthoDB" id="2635at2759"/>
<dbReference type="AlphaFoldDB" id="G0V6G6"/>
<proteinExistence type="inferred from homology"/>
<evidence type="ECO:0000313" key="4">
    <source>
        <dbReference type="EMBL" id="CCC67058.1"/>
    </source>
</evidence>
<dbReference type="GeneID" id="96900543"/>
<comment type="similarity">
    <text evidence="1">Belongs to the PITHD1 family.</text>
</comment>
<dbReference type="InParanoid" id="G0V6G6"/>
<dbReference type="RefSeq" id="XP_003673445.1">
    <property type="nucleotide sequence ID" value="XM_003673397.1"/>
</dbReference>
<reference key="2">
    <citation type="submission" date="2011-08" db="EMBL/GenBank/DDBJ databases">
        <title>Genome sequence of Naumovozyma castellii.</title>
        <authorList>
            <person name="Gordon J.L."/>
            <person name="Armisen D."/>
            <person name="Proux-Wera E."/>
            <person name="OhEigeartaigh S.S."/>
            <person name="Byrne K.P."/>
            <person name="Wolfe K.H."/>
        </authorList>
    </citation>
    <scope>NUCLEOTIDE SEQUENCE</scope>
    <source>
        <strain>Type strain:CBS 4309</strain>
    </source>
</reference>
<dbReference type="InterPro" id="IPR037047">
    <property type="entry name" value="PITH_dom_sf"/>
</dbReference>
<feature type="compositionally biased region" description="Basic and acidic residues" evidence="2">
    <location>
        <begin position="1"/>
        <end position="24"/>
    </location>
</feature>
<dbReference type="InterPro" id="IPR045099">
    <property type="entry name" value="PITH1-like"/>
</dbReference>
<dbReference type="Gene3D" id="2.60.120.470">
    <property type="entry name" value="PITH domain"/>
    <property type="match status" value="1"/>
</dbReference>
<protein>
    <recommendedName>
        <fullName evidence="3">PITH domain-containing protein</fullName>
    </recommendedName>
</protein>
<gene>
    <name evidence="4" type="primary">NCAS0A05000</name>
    <name evidence="4" type="ordered locus">NCAS_0A05000</name>
</gene>
<evidence type="ECO:0000259" key="3">
    <source>
        <dbReference type="PROSITE" id="PS51532"/>
    </source>
</evidence>
<keyword evidence="5" id="KW-1185">Reference proteome</keyword>
<dbReference type="Proteomes" id="UP000001640">
    <property type="component" value="Chromosome 1"/>
</dbReference>
<organism evidence="4 5">
    <name type="scientific">Naumovozyma castellii</name>
    <name type="common">Yeast</name>
    <name type="synonym">Saccharomyces castellii</name>
    <dbReference type="NCBI Taxonomy" id="27288"/>
    <lineage>
        <taxon>Eukaryota</taxon>
        <taxon>Fungi</taxon>
        <taxon>Dikarya</taxon>
        <taxon>Ascomycota</taxon>
        <taxon>Saccharomycotina</taxon>
        <taxon>Saccharomycetes</taxon>
        <taxon>Saccharomycetales</taxon>
        <taxon>Saccharomycetaceae</taxon>
        <taxon>Naumovozyma</taxon>
    </lineage>
</organism>
<evidence type="ECO:0000256" key="2">
    <source>
        <dbReference type="SAM" id="MobiDB-lite"/>
    </source>
</evidence>
<dbReference type="PROSITE" id="PS51532">
    <property type="entry name" value="PITH"/>
    <property type="match status" value="1"/>
</dbReference>
<feature type="region of interest" description="Disordered" evidence="2">
    <location>
        <begin position="1"/>
        <end position="27"/>
    </location>
</feature>
<feature type="domain" description="PITH" evidence="3">
    <location>
        <begin position="23"/>
        <end position="216"/>
    </location>
</feature>
<dbReference type="InterPro" id="IPR010400">
    <property type="entry name" value="PITH_dom"/>
</dbReference>
<dbReference type="GO" id="GO:0005634">
    <property type="term" value="C:nucleus"/>
    <property type="evidence" value="ECO:0007669"/>
    <property type="project" value="TreeGrafter"/>
</dbReference>
<name>G0V6G6_NAUCA</name>
<dbReference type="OMA" id="SHEVTIC"/>
<dbReference type="PANTHER" id="PTHR12175">
    <property type="entry name" value="AD039 HT014 THIOREDOXIN FAMILY TRP26"/>
    <property type="match status" value="1"/>
</dbReference>
<dbReference type="EMBL" id="HE576752">
    <property type="protein sequence ID" value="CCC67058.1"/>
    <property type="molecule type" value="Genomic_DNA"/>
</dbReference>
<dbReference type="KEGG" id="ncs:NCAS_0A05000"/>
<reference evidence="4 5" key="1">
    <citation type="journal article" date="2011" name="Proc. Natl. Acad. Sci. U.S.A.">
        <title>Evolutionary erosion of yeast sex chromosomes by mating-type switching accidents.</title>
        <authorList>
            <person name="Gordon J.L."/>
            <person name="Armisen D."/>
            <person name="Proux-Wera E."/>
            <person name="Oheigeartaigh S.S."/>
            <person name="Byrne K.P."/>
            <person name="Wolfe K.H."/>
        </authorList>
    </citation>
    <scope>NUCLEOTIDE SEQUENCE [LARGE SCALE GENOMIC DNA]</scope>
    <source>
        <strain evidence="5">ATCC 76901 / BCRC 22586 / CBS 4309 / NBRC 1992 / NRRL Y-12630</strain>
    </source>
</reference>
<dbReference type="SUPFAM" id="SSF49785">
    <property type="entry name" value="Galactose-binding domain-like"/>
    <property type="match status" value="1"/>
</dbReference>